<name>A0A5R9GI68_9BACL</name>
<dbReference type="Proteomes" id="UP000309676">
    <property type="component" value="Unassembled WGS sequence"/>
</dbReference>
<evidence type="ECO:0000313" key="2">
    <source>
        <dbReference type="EMBL" id="TLS52503.1"/>
    </source>
</evidence>
<feature type="compositionally biased region" description="Basic and acidic residues" evidence="1">
    <location>
        <begin position="598"/>
        <end position="611"/>
    </location>
</feature>
<dbReference type="SUPFAM" id="SSF53098">
    <property type="entry name" value="Ribonuclease H-like"/>
    <property type="match status" value="1"/>
</dbReference>
<dbReference type="EMBL" id="VCIW01000005">
    <property type="protein sequence ID" value="TLS52503.1"/>
    <property type="molecule type" value="Genomic_DNA"/>
</dbReference>
<keyword evidence="3" id="KW-1185">Reference proteome</keyword>
<gene>
    <name evidence="2" type="ORF">FE782_11130</name>
</gene>
<evidence type="ECO:0000313" key="3">
    <source>
        <dbReference type="Proteomes" id="UP000309676"/>
    </source>
</evidence>
<dbReference type="RefSeq" id="WP_138194159.1">
    <property type="nucleotide sequence ID" value="NZ_VCIW01000005.1"/>
</dbReference>
<evidence type="ECO:0008006" key="4">
    <source>
        <dbReference type="Google" id="ProtNLM"/>
    </source>
</evidence>
<protein>
    <recommendedName>
        <fullName evidence="4">Integrase catalytic domain-containing protein</fullName>
    </recommendedName>
</protein>
<reference evidence="2 3" key="1">
    <citation type="submission" date="2019-05" db="EMBL/GenBank/DDBJ databases">
        <authorList>
            <person name="Narsing Rao M.P."/>
            <person name="Li W.J."/>
        </authorList>
    </citation>
    <scope>NUCLEOTIDE SEQUENCE [LARGE SCALE GENOMIC DNA]</scope>
    <source>
        <strain evidence="2 3">SYSU_K30003</strain>
    </source>
</reference>
<evidence type="ECO:0000256" key="1">
    <source>
        <dbReference type="SAM" id="MobiDB-lite"/>
    </source>
</evidence>
<proteinExistence type="predicted"/>
<dbReference type="Gene3D" id="3.30.420.10">
    <property type="entry name" value="Ribonuclease H-like superfamily/Ribonuclease H"/>
    <property type="match status" value="1"/>
</dbReference>
<organism evidence="2 3">
    <name type="scientific">Paenibacillus antri</name>
    <dbReference type="NCBI Taxonomy" id="2582848"/>
    <lineage>
        <taxon>Bacteria</taxon>
        <taxon>Bacillati</taxon>
        <taxon>Bacillota</taxon>
        <taxon>Bacilli</taxon>
        <taxon>Bacillales</taxon>
        <taxon>Paenibacillaceae</taxon>
        <taxon>Paenibacillus</taxon>
    </lineage>
</organism>
<dbReference type="AlphaFoldDB" id="A0A5R9GI68"/>
<dbReference type="InterPro" id="IPR012337">
    <property type="entry name" value="RNaseH-like_sf"/>
</dbReference>
<dbReference type="InterPro" id="IPR036397">
    <property type="entry name" value="RNaseH_sf"/>
</dbReference>
<sequence>MTKRKVIENENFGSAIDISSWPNVLVDNLSEEDQKTYYNRRKAVEMYFQIKTHEQIMKATGIHRNIVTKLVKRCLETDSENIVWGFRALIPRKRINSYKRETLPESRPSNPNPNKNGAFMLLLETYSDLKDEIHTLFFKQKNRSASDPVIKTKYIHKQFIQKCRDLGLKAPNDYPFNTSEMGRRSLYNYIKKLEAQYMNEASERYGKEASQLIRSTGAGDNYRHIVRPYEQVQFDGHKIDLAITLVLYTPEGDEILTVIDRIWLLAIIDVGTRAVLGYHVSYNKEYTSNDVLHCIRNAIVPWKPKKLTIPGLTYPEKGGFPSGIIQEVAWALWDEILYDQAQANLSNIVKDRLKQVVKCRVNPGKVSCPIRRSHIERLFGLFEENGFHRLPNTTGSHPKDPRRNEPEKKAIKFKITAQHLEELIDVLIADYNATPHEGVNYATPLDAMKQRLQRFTVNQMPEEQRNEVVFLSLKASRQIKGDVRIGRRPYIQYENVRYTNELLAKSPGLIGKKVDLMVNVDDLRVLRAYLPDGAELGKLKAMGKWGLTPHTLQVRQEIFKLKRLKLLHFTSSDDPIKVYQRFLEEGAKTKKRNASKAYEMERNQVRNKDSDVSPTPPDQVIEKLESTEEKKENTKTFEPKPSTRNLRKTMIY</sequence>
<feature type="compositionally biased region" description="Basic and acidic residues" evidence="1">
    <location>
        <begin position="620"/>
        <end position="638"/>
    </location>
</feature>
<dbReference type="GO" id="GO:0003676">
    <property type="term" value="F:nucleic acid binding"/>
    <property type="evidence" value="ECO:0007669"/>
    <property type="project" value="InterPro"/>
</dbReference>
<dbReference type="OrthoDB" id="8736397at2"/>
<comment type="caution">
    <text evidence="2">The sequence shown here is derived from an EMBL/GenBank/DDBJ whole genome shotgun (WGS) entry which is preliminary data.</text>
</comment>
<accession>A0A5R9GI68</accession>
<feature type="region of interest" description="Disordered" evidence="1">
    <location>
        <begin position="590"/>
        <end position="652"/>
    </location>
</feature>